<dbReference type="InterPro" id="IPR031520">
    <property type="entry name" value="DUF4694"/>
</dbReference>
<keyword evidence="3" id="KW-1185">Reference proteome</keyword>
<evidence type="ECO:0000313" key="3">
    <source>
        <dbReference type="Proteomes" id="UP000010552"/>
    </source>
</evidence>
<protein>
    <submittedName>
        <fullName evidence="2">Uncharacterized protein</fullName>
    </submittedName>
</protein>
<dbReference type="Pfam" id="PF15765">
    <property type="entry name" value="DUF4694"/>
    <property type="match status" value="1"/>
</dbReference>
<dbReference type="PANTHER" id="PTHR40139">
    <property type="entry name" value="PROTEIN TNT"/>
    <property type="match status" value="1"/>
</dbReference>
<sequence>MPPRSLDQSSDTSHRSSGYAGDEENSEVSLVGSSRIVRLEGKSESSLPGSTAHSRASSLTSLRFISPGSSFLTYQVSSGLVSSMGSLPSSQANSCQSIRVDGNVQGGLQANASLQEDKAGDNVKASEQVTGEEQPAQRHVPL</sequence>
<dbReference type="Proteomes" id="UP000010552">
    <property type="component" value="Unassembled WGS sequence"/>
</dbReference>
<reference evidence="3" key="1">
    <citation type="journal article" date="2013" name="Science">
        <title>Comparative analysis of bat genomes provides insight into the evolution of flight and immunity.</title>
        <authorList>
            <person name="Zhang G."/>
            <person name="Cowled C."/>
            <person name="Shi Z."/>
            <person name="Huang Z."/>
            <person name="Bishop-Lilly K.A."/>
            <person name="Fang X."/>
            <person name="Wynne J.W."/>
            <person name="Xiong Z."/>
            <person name="Baker M.L."/>
            <person name="Zhao W."/>
            <person name="Tachedjian M."/>
            <person name="Zhu Y."/>
            <person name="Zhou P."/>
            <person name="Jiang X."/>
            <person name="Ng J."/>
            <person name="Yang L."/>
            <person name="Wu L."/>
            <person name="Xiao J."/>
            <person name="Feng Y."/>
            <person name="Chen Y."/>
            <person name="Sun X."/>
            <person name="Zhang Y."/>
            <person name="Marsh G.A."/>
            <person name="Crameri G."/>
            <person name="Broder C.C."/>
            <person name="Frey K.G."/>
            <person name="Wang L.F."/>
            <person name="Wang J."/>
        </authorList>
    </citation>
    <scope>NUCLEOTIDE SEQUENCE [LARGE SCALE GENOMIC DNA]</scope>
</reference>
<accession>L5JPY2</accession>
<gene>
    <name evidence="2" type="ORF">PAL_GLEAN10000064</name>
</gene>
<dbReference type="AlphaFoldDB" id="L5JPY2"/>
<evidence type="ECO:0000313" key="2">
    <source>
        <dbReference type="EMBL" id="ELK01395.1"/>
    </source>
</evidence>
<feature type="compositionally biased region" description="Polar residues" evidence="1">
    <location>
        <begin position="1"/>
        <end position="11"/>
    </location>
</feature>
<feature type="region of interest" description="Disordered" evidence="1">
    <location>
        <begin position="108"/>
        <end position="142"/>
    </location>
</feature>
<dbReference type="PANTHER" id="PTHR40139:SF1">
    <property type="entry name" value="PROTEIN TNT"/>
    <property type="match status" value="1"/>
</dbReference>
<feature type="region of interest" description="Disordered" evidence="1">
    <location>
        <begin position="1"/>
        <end position="57"/>
    </location>
</feature>
<dbReference type="InParanoid" id="L5JPY2"/>
<name>L5JPY2_PTEAL</name>
<dbReference type="EMBL" id="KB093492">
    <property type="protein sequence ID" value="ELK01395.1"/>
    <property type="molecule type" value="Genomic_DNA"/>
</dbReference>
<evidence type="ECO:0000256" key="1">
    <source>
        <dbReference type="SAM" id="MobiDB-lite"/>
    </source>
</evidence>
<proteinExistence type="predicted"/>
<feature type="compositionally biased region" description="Polar residues" evidence="1">
    <location>
        <begin position="44"/>
        <end position="57"/>
    </location>
</feature>
<organism evidence="2 3">
    <name type="scientific">Pteropus alecto</name>
    <name type="common">Black flying fox</name>
    <dbReference type="NCBI Taxonomy" id="9402"/>
    <lineage>
        <taxon>Eukaryota</taxon>
        <taxon>Metazoa</taxon>
        <taxon>Chordata</taxon>
        <taxon>Craniata</taxon>
        <taxon>Vertebrata</taxon>
        <taxon>Euteleostomi</taxon>
        <taxon>Mammalia</taxon>
        <taxon>Eutheria</taxon>
        <taxon>Laurasiatheria</taxon>
        <taxon>Chiroptera</taxon>
        <taxon>Yinpterochiroptera</taxon>
        <taxon>Pteropodoidea</taxon>
        <taxon>Pteropodidae</taxon>
        <taxon>Pteropodinae</taxon>
        <taxon>Pteropus</taxon>
    </lineage>
</organism>